<keyword evidence="2" id="KW-1185">Reference proteome</keyword>
<gene>
    <name evidence="1 3" type="ORF">P152DRAFT_462448</name>
</gene>
<dbReference type="EMBL" id="ML975183">
    <property type="protein sequence ID" value="KAF1808457.1"/>
    <property type="molecule type" value="Genomic_DNA"/>
</dbReference>
<name>A0A6G1FRQ2_9PEZI</name>
<organism evidence="1">
    <name type="scientific">Eremomyces bilateralis CBS 781.70</name>
    <dbReference type="NCBI Taxonomy" id="1392243"/>
    <lineage>
        <taxon>Eukaryota</taxon>
        <taxon>Fungi</taxon>
        <taxon>Dikarya</taxon>
        <taxon>Ascomycota</taxon>
        <taxon>Pezizomycotina</taxon>
        <taxon>Dothideomycetes</taxon>
        <taxon>Dothideomycetes incertae sedis</taxon>
        <taxon>Eremomycetales</taxon>
        <taxon>Eremomycetaceae</taxon>
        <taxon>Eremomyces</taxon>
    </lineage>
</organism>
<reference evidence="3" key="3">
    <citation type="submission" date="2025-04" db="UniProtKB">
        <authorList>
            <consortium name="RefSeq"/>
        </authorList>
    </citation>
    <scope>IDENTIFICATION</scope>
    <source>
        <strain evidence="3">CBS 781.70</strain>
    </source>
</reference>
<reference evidence="1 3" key="1">
    <citation type="submission" date="2020-01" db="EMBL/GenBank/DDBJ databases">
        <authorList>
            <consortium name="DOE Joint Genome Institute"/>
            <person name="Haridas S."/>
            <person name="Albert R."/>
            <person name="Binder M."/>
            <person name="Bloem J."/>
            <person name="Labutti K."/>
            <person name="Salamov A."/>
            <person name="Andreopoulos B."/>
            <person name="Baker S.E."/>
            <person name="Barry K."/>
            <person name="Bills G."/>
            <person name="Bluhm B.H."/>
            <person name="Cannon C."/>
            <person name="Castanera R."/>
            <person name="Culley D.E."/>
            <person name="Daum C."/>
            <person name="Ezra D."/>
            <person name="Gonzalez J.B."/>
            <person name="Henrissat B."/>
            <person name="Kuo A."/>
            <person name="Liang C."/>
            <person name="Lipzen A."/>
            <person name="Lutzoni F."/>
            <person name="Magnuson J."/>
            <person name="Mondo S."/>
            <person name="Nolan M."/>
            <person name="Ohm R."/>
            <person name="Pangilinan J."/>
            <person name="Park H.-J."/>
            <person name="Ramirez L."/>
            <person name="Alfaro M."/>
            <person name="Sun H."/>
            <person name="Tritt A."/>
            <person name="Yoshinaga Y."/>
            <person name="Zwiers L.-H."/>
            <person name="Turgeon B.G."/>
            <person name="Goodwin S.B."/>
            <person name="Spatafora J.W."/>
            <person name="Crous P.W."/>
            <person name="Grigoriev I.V."/>
        </authorList>
    </citation>
    <scope>NUCLEOTIDE SEQUENCE</scope>
    <source>
        <strain evidence="1 3">CBS 781.70</strain>
    </source>
</reference>
<accession>A0A6G1FRQ2</accession>
<protein>
    <submittedName>
        <fullName evidence="1 3">Uncharacterized protein</fullName>
    </submittedName>
</protein>
<sequence>MRRTAFRISAEGRFAGRPSRNARNTSATRIIGRNVILPCIRRTFLALMVSWALGRRSGRHCADELRIHLQGAFPTYQSPWSMSYWLRNQISVRRTAMEGLLPYETSPPEMDTG</sequence>
<evidence type="ECO:0000313" key="2">
    <source>
        <dbReference type="Proteomes" id="UP000504638"/>
    </source>
</evidence>
<evidence type="ECO:0000313" key="3">
    <source>
        <dbReference type="RefSeq" id="XP_033530088.1"/>
    </source>
</evidence>
<dbReference type="Proteomes" id="UP000504638">
    <property type="component" value="Unplaced"/>
</dbReference>
<evidence type="ECO:0000313" key="1">
    <source>
        <dbReference type="EMBL" id="KAF1808457.1"/>
    </source>
</evidence>
<reference evidence="3" key="2">
    <citation type="submission" date="2020-04" db="EMBL/GenBank/DDBJ databases">
        <authorList>
            <consortium name="NCBI Genome Project"/>
        </authorList>
    </citation>
    <scope>NUCLEOTIDE SEQUENCE</scope>
    <source>
        <strain evidence="3">CBS 781.70</strain>
    </source>
</reference>
<dbReference type="AlphaFoldDB" id="A0A6G1FRQ2"/>
<dbReference type="GeneID" id="54420920"/>
<proteinExistence type="predicted"/>
<dbReference type="RefSeq" id="XP_033530088.1">
    <property type="nucleotide sequence ID" value="XM_033680350.1"/>
</dbReference>